<organism evidence="13 14">
    <name type="scientific">Musca domestica</name>
    <name type="common">House fly</name>
    <dbReference type="NCBI Taxonomy" id="7370"/>
    <lineage>
        <taxon>Eukaryota</taxon>
        <taxon>Metazoa</taxon>
        <taxon>Ecdysozoa</taxon>
        <taxon>Arthropoda</taxon>
        <taxon>Hexapoda</taxon>
        <taxon>Insecta</taxon>
        <taxon>Pterygota</taxon>
        <taxon>Neoptera</taxon>
        <taxon>Endopterygota</taxon>
        <taxon>Diptera</taxon>
        <taxon>Brachycera</taxon>
        <taxon>Muscomorpha</taxon>
        <taxon>Muscoidea</taxon>
        <taxon>Muscidae</taxon>
        <taxon>Musca</taxon>
    </lineage>
</organism>
<evidence type="ECO:0000256" key="6">
    <source>
        <dbReference type="ARBA" id="ARBA00022723"/>
    </source>
</evidence>
<evidence type="ECO:0000256" key="1">
    <source>
        <dbReference type="ARBA" id="ARBA00001971"/>
    </source>
</evidence>
<evidence type="ECO:0000256" key="5">
    <source>
        <dbReference type="ARBA" id="ARBA00022617"/>
    </source>
</evidence>
<dbReference type="InterPro" id="IPR001128">
    <property type="entry name" value="Cyt_P450"/>
</dbReference>
<dbReference type="PANTHER" id="PTHR24292:SF100">
    <property type="entry name" value="CYTOCHROME P450 6A16, ISOFORM B-RELATED"/>
    <property type="match status" value="1"/>
</dbReference>
<dbReference type="RefSeq" id="XP_058979474.1">
    <property type="nucleotide sequence ID" value="XM_059123491.1"/>
</dbReference>
<dbReference type="Gene3D" id="1.10.630.10">
    <property type="entry name" value="Cytochrome P450"/>
    <property type="match status" value="1"/>
</dbReference>
<evidence type="ECO:0000256" key="7">
    <source>
        <dbReference type="ARBA" id="ARBA00022824"/>
    </source>
</evidence>
<keyword evidence="8" id="KW-0492">Microsome</keyword>
<keyword evidence="9" id="KW-0560">Oxidoreductase</keyword>
<evidence type="ECO:0000256" key="8">
    <source>
        <dbReference type="ARBA" id="ARBA00022848"/>
    </source>
</evidence>
<keyword evidence="11" id="KW-0503">Monooxygenase</keyword>
<dbReference type="Proteomes" id="UP001652621">
    <property type="component" value="Unplaced"/>
</dbReference>
<accession>A0ABM3V142</accession>
<dbReference type="SUPFAM" id="SSF48264">
    <property type="entry name" value="Cytochrome P450"/>
    <property type="match status" value="1"/>
</dbReference>
<comment type="cofactor">
    <cofactor evidence="1">
        <name>heme</name>
        <dbReference type="ChEBI" id="CHEBI:30413"/>
    </cofactor>
</comment>
<gene>
    <name evidence="14" type="primary">LOC131802826</name>
</gene>
<keyword evidence="10" id="KW-0408">Iron</keyword>
<reference evidence="14" key="1">
    <citation type="submission" date="2025-08" db="UniProtKB">
        <authorList>
            <consortium name="RefSeq"/>
        </authorList>
    </citation>
    <scope>IDENTIFICATION</scope>
    <source>
        <strain evidence="14">Aabys</strain>
        <tissue evidence="14">Whole body</tissue>
    </source>
</reference>
<protein>
    <submittedName>
        <fullName evidence="14">Probable cytochrome P450 6a23</fullName>
    </submittedName>
</protein>
<keyword evidence="13" id="KW-1185">Reference proteome</keyword>
<feature type="non-terminal residue" evidence="14">
    <location>
        <position position="139"/>
    </location>
</feature>
<evidence type="ECO:0000313" key="14">
    <source>
        <dbReference type="RefSeq" id="XP_058979474.1"/>
    </source>
</evidence>
<dbReference type="Pfam" id="PF00067">
    <property type="entry name" value="p450"/>
    <property type="match status" value="1"/>
</dbReference>
<comment type="subcellular location">
    <subcellularLocation>
        <location evidence="3">Endoplasmic reticulum membrane</location>
        <topology evidence="3">Peripheral membrane protein</topology>
    </subcellularLocation>
    <subcellularLocation>
        <location evidence="2">Microsome membrane</location>
        <topology evidence="2">Peripheral membrane protein</topology>
    </subcellularLocation>
</comment>
<keyword evidence="7" id="KW-0256">Endoplasmic reticulum</keyword>
<proteinExistence type="inferred from homology"/>
<keyword evidence="6" id="KW-0479">Metal-binding</keyword>
<evidence type="ECO:0000256" key="12">
    <source>
        <dbReference type="ARBA" id="ARBA00023136"/>
    </source>
</evidence>
<evidence type="ECO:0000256" key="4">
    <source>
        <dbReference type="ARBA" id="ARBA00010617"/>
    </source>
</evidence>
<sequence>MVSIYFALIALLLIFHYLGRHFSYWQRRGIPCAPPNWILGNFGDAVSRKSLCQLFRDYYEKYKQKGGPFVGFYCFAQPTVMVMDPELIRRILITDFPKFNTHMMYCNERDDPLTGQLFNLTGDRCVFLKYQRNWVSKKP</sequence>
<dbReference type="InterPro" id="IPR050476">
    <property type="entry name" value="Insect_CytP450_Detox"/>
</dbReference>
<evidence type="ECO:0000256" key="3">
    <source>
        <dbReference type="ARBA" id="ARBA00004406"/>
    </source>
</evidence>
<dbReference type="GeneID" id="131802826"/>
<evidence type="ECO:0000313" key="13">
    <source>
        <dbReference type="Proteomes" id="UP001652621"/>
    </source>
</evidence>
<keyword evidence="5" id="KW-0349">Heme</keyword>
<dbReference type="InterPro" id="IPR036396">
    <property type="entry name" value="Cyt_P450_sf"/>
</dbReference>
<evidence type="ECO:0000256" key="10">
    <source>
        <dbReference type="ARBA" id="ARBA00023004"/>
    </source>
</evidence>
<evidence type="ECO:0000256" key="9">
    <source>
        <dbReference type="ARBA" id="ARBA00023002"/>
    </source>
</evidence>
<dbReference type="PANTHER" id="PTHR24292">
    <property type="entry name" value="CYTOCHROME P450"/>
    <property type="match status" value="1"/>
</dbReference>
<keyword evidence="12" id="KW-0472">Membrane</keyword>
<comment type="similarity">
    <text evidence="4">Belongs to the cytochrome P450 family.</text>
</comment>
<name>A0ABM3V142_MUSDO</name>
<evidence type="ECO:0000256" key="2">
    <source>
        <dbReference type="ARBA" id="ARBA00004174"/>
    </source>
</evidence>
<evidence type="ECO:0000256" key="11">
    <source>
        <dbReference type="ARBA" id="ARBA00023033"/>
    </source>
</evidence>